<evidence type="ECO:0000256" key="1">
    <source>
        <dbReference type="ARBA" id="ARBA00001974"/>
    </source>
</evidence>
<feature type="domain" description="FAD dependent oxidoreductase" evidence="7">
    <location>
        <begin position="14"/>
        <end position="421"/>
    </location>
</feature>
<sequence length="456" mass="50828">MKPDLDLHRDDHCDVIIIGAGVQGSGIAQAAALNGLSTRVFECNADVGLETSSKSSKLIHGGLRYLETFSFSLVRECLKERRLLLKNAPSLVKVNRFYIPIYKTSKRSRIMVYLGLRLYVLLDGDWLGRSIGSINKENWQTLDGLNTDHLKAVFYYQDSQTHDQQLTKAIAKSAQQLGAKFNFNAQVRSIDFLNGEYKVTVAKKNVSKSDFADVDNSDDENTNTQTSTQTNRPETIQTFYAKTLVNASGPWVNQLSALLITDITSEQAPSSVPKPRPTAEMLAIDLVQGVHIVLDCRISDACYYGESPDDGRAVFILPWQGKSLIGTTERVLTDGASSCCASEDEINYLLRFVQFYFPDKNITRNSIVDIFAGVRTLLHSDTNTNSLSRETKILQPSDYPGYFVLYGGKLTVYRATAERLTQQVFQYLGKGGITYKSTENLSLEPFIEISLDEIDA</sequence>
<evidence type="ECO:0000256" key="2">
    <source>
        <dbReference type="ARBA" id="ARBA00007330"/>
    </source>
</evidence>
<dbReference type="InterPro" id="IPR000447">
    <property type="entry name" value="G3P_DH_FAD-dep"/>
</dbReference>
<proteinExistence type="inferred from homology"/>
<organism evidence="8 9">
    <name type="scientific">Colwellia echini</name>
    <dbReference type="NCBI Taxonomy" id="1982103"/>
    <lineage>
        <taxon>Bacteria</taxon>
        <taxon>Pseudomonadati</taxon>
        <taxon>Pseudomonadota</taxon>
        <taxon>Gammaproteobacteria</taxon>
        <taxon>Alteromonadales</taxon>
        <taxon>Colwelliaceae</taxon>
        <taxon>Colwellia</taxon>
    </lineage>
</organism>
<comment type="similarity">
    <text evidence="2">Belongs to the FAD-dependent glycerol-3-phosphate dehydrogenase family.</text>
</comment>
<comment type="cofactor">
    <cofactor evidence="1">
        <name>FAD</name>
        <dbReference type="ChEBI" id="CHEBI:57692"/>
    </cofactor>
</comment>
<dbReference type="InterPro" id="IPR036188">
    <property type="entry name" value="FAD/NAD-bd_sf"/>
</dbReference>
<dbReference type="Proteomes" id="UP000815846">
    <property type="component" value="Unassembled WGS sequence"/>
</dbReference>
<keyword evidence="5" id="KW-0560">Oxidoreductase</keyword>
<dbReference type="Gene3D" id="3.50.50.60">
    <property type="entry name" value="FAD/NAD(P)-binding domain"/>
    <property type="match status" value="1"/>
</dbReference>
<evidence type="ECO:0000313" key="9">
    <source>
        <dbReference type="Proteomes" id="UP000815846"/>
    </source>
</evidence>
<feature type="compositionally biased region" description="Acidic residues" evidence="6">
    <location>
        <begin position="212"/>
        <end position="221"/>
    </location>
</feature>
<keyword evidence="3" id="KW-0285">Flavoprotein</keyword>
<evidence type="ECO:0000256" key="3">
    <source>
        <dbReference type="ARBA" id="ARBA00022630"/>
    </source>
</evidence>
<evidence type="ECO:0000259" key="7">
    <source>
        <dbReference type="Pfam" id="PF01266"/>
    </source>
</evidence>
<dbReference type="Pfam" id="PF01266">
    <property type="entry name" value="DAO"/>
    <property type="match status" value="1"/>
</dbReference>
<dbReference type="EMBL" id="PJAI02000014">
    <property type="protein sequence ID" value="TYK65112.1"/>
    <property type="molecule type" value="Genomic_DNA"/>
</dbReference>
<dbReference type="PANTHER" id="PTHR11985">
    <property type="entry name" value="GLYCEROL-3-PHOSPHATE DEHYDROGENASE"/>
    <property type="match status" value="1"/>
</dbReference>
<dbReference type="PRINTS" id="PR01001">
    <property type="entry name" value="FADG3PDH"/>
</dbReference>
<reference evidence="8 9" key="1">
    <citation type="submission" date="2019-08" db="EMBL/GenBank/DDBJ databases">
        <title>Microbe sample from Colwellia echini.</title>
        <authorList>
            <person name="Christiansen L."/>
            <person name="Pathiraja D."/>
            <person name="Schultz-Johansen M."/>
            <person name="Choi I.-G."/>
            <person name="Stougaard P."/>
        </authorList>
    </citation>
    <scope>NUCLEOTIDE SEQUENCE [LARGE SCALE GENOMIC DNA]</scope>
    <source>
        <strain evidence="8 9">A3</strain>
    </source>
</reference>
<comment type="caution">
    <text evidence="8">The sequence shown here is derived from an EMBL/GenBank/DDBJ whole genome shotgun (WGS) entry which is preliminary data.</text>
</comment>
<accession>A0ABY3MVJ6</accession>
<feature type="region of interest" description="Disordered" evidence="6">
    <location>
        <begin position="211"/>
        <end position="230"/>
    </location>
</feature>
<evidence type="ECO:0000256" key="4">
    <source>
        <dbReference type="ARBA" id="ARBA00022827"/>
    </source>
</evidence>
<dbReference type="RefSeq" id="WP_101343553.1">
    <property type="nucleotide sequence ID" value="NZ_PJAI02000014.1"/>
</dbReference>
<name>A0ABY3MVJ6_9GAMM</name>
<keyword evidence="4" id="KW-0274">FAD</keyword>
<protein>
    <submittedName>
        <fullName evidence="8">FAD-dependent oxidoreductase</fullName>
    </submittedName>
</protein>
<dbReference type="Gene3D" id="3.30.9.10">
    <property type="entry name" value="D-Amino Acid Oxidase, subunit A, domain 2"/>
    <property type="match status" value="1"/>
</dbReference>
<dbReference type="PANTHER" id="PTHR11985:SF15">
    <property type="entry name" value="GLYCEROL-3-PHOSPHATE DEHYDROGENASE, MITOCHONDRIAL"/>
    <property type="match status" value="1"/>
</dbReference>
<gene>
    <name evidence="8" type="ORF">CWS31_012535</name>
</gene>
<keyword evidence="9" id="KW-1185">Reference proteome</keyword>
<evidence type="ECO:0000256" key="5">
    <source>
        <dbReference type="ARBA" id="ARBA00023002"/>
    </source>
</evidence>
<evidence type="ECO:0000256" key="6">
    <source>
        <dbReference type="SAM" id="MobiDB-lite"/>
    </source>
</evidence>
<dbReference type="InterPro" id="IPR006076">
    <property type="entry name" value="FAD-dep_OxRdtase"/>
</dbReference>
<dbReference type="SUPFAM" id="SSF51905">
    <property type="entry name" value="FAD/NAD(P)-binding domain"/>
    <property type="match status" value="1"/>
</dbReference>
<evidence type="ECO:0000313" key="8">
    <source>
        <dbReference type="EMBL" id="TYK65112.1"/>
    </source>
</evidence>